<dbReference type="Proteomes" id="UP000199527">
    <property type="component" value="Unassembled WGS sequence"/>
</dbReference>
<dbReference type="PANTHER" id="PTHR10859:SF91">
    <property type="entry name" value="DOLICHYL-PHOSPHATE BETA-GLUCOSYLTRANSFERASE"/>
    <property type="match status" value="1"/>
</dbReference>
<dbReference type="Gene3D" id="3.90.550.10">
    <property type="entry name" value="Spore Coat Polysaccharide Biosynthesis Protein SpsA, Chain A"/>
    <property type="match status" value="1"/>
</dbReference>
<dbReference type="SUPFAM" id="SSF53448">
    <property type="entry name" value="Nucleotide-diphospho-sugar transferases"/>
    <property type="match status" value="1"/>
</dbReference>
<dbReference type="InterPro" id="IPR029044">
    <property type="entry name" value="Nucleotide-diphossugar_trans"/>
</dbReference>
<dbReference type="GO" id="GO:0006487">
    <property type="term" value="P:protein N-linked glycosylation"/>
    <property type="evidence" value="ECO:0007669"/>
    <property type="project" value="TreeGrafter"/>
</dbReference>
<dbReference type="RefSeq" id="WP_143026610.1">
    <property type="nucleotide sequence ID" value="NZ_FNEM01000007.1"/>
</dbReference>
<dbReference type="OrthoDB" id="8454008at2"/>
<protein>
    <recommendedName>
        <fullName evidence="3">Glycosyl transferase family 2</fullName>
    </recommendedName>
</protein>
<keyword evidence="2" id="KW-1185">Reference proteome</keyword>
<dbReference type="PANTHER" id="PTHR10859">
    <property type="entry name" value="GLYCOSYL TRANSFERASE"/>
    <property type="match status" value="1"/>
</dbReference>
<proteinExistence type="predicted"/>
<dbReference type="EMBL" id="FNEM01000007">
    <property type="protein sequence ID" value="SDJ36217.1"/>
    <property type="molecule type" value="Genomic_DNA"/>
</dbReference>
<name>A0A1G8T478_9GAMM</name>
<evidence type="ECO:0008006" key="3">
    <source>
        <dbReference type="Google" id="ProtNLM"/>
    </source>
</evidence>
<organism evidence="1 2">
    <name type="scientific">Ferrimonas sediminum</name>
    <dbReference type="NCBI Taxonomy" id="718193"/>
    <lineage>
        <taxon>Bacteria</taxon>
        <taxon>Pseudomonadati</taxon>
        <taxon>Pseudomonadota</taxon>
        <taxon>Gammaproteobacteria</taxon>
        <taxon>Alteromonadales</taxon>
        <taxon>Ferrimonadaceae</taxon>
        <taxon>Ferrimonas</taxon>
    </lineage>
</organism>
<evidence type="ECO:0000313" key="1">
    <source>
        <dbReference type="EMBL" id="SDJ36217.1"/>
    </source>
</evidence>
<reference evidence="2" key="1">
    <citation type="submission" date="2016-10" db="EMBL/GenBank/DDBJ databases">
        <authorList>
            <person name="Varghese N."/>
            <person name="Submissions S."/>
        </authorList>
    </citation>
    <scope>NUCLEOTIDE SEQUENCE [LARGE SCALE GENOMIC DNA]</scope>
    <source>
        <strain evidence="2">DSM 23317</strain>
    </source>
</reference>
<evidence type="ECO:0000313" key="2">
    <source>
        <dbReference type="Proteomes" id="UP000199527"/>
    </source>
</evidence>
<accession>A0A1G8T478</accession>
<dbReference type="AlphaFoldDB" id="A0A1G8T478"/>
<sequence>MRETLTQLMVEQGKLTHQLNLTDGHHLAKLTTMAELLLASRMDLFQLKAMEQELILHQALAAKMAVKLAISKLCLQKCRANTQISVVFAMYKEHQRMLNSIEHPHGEDFIRHKSEQLQWLCKDLPNVDWRMILVDDGCPERSGQCAQKRVNELKLGHKIEVRFLSRAIAAKEGPAASLTSTADSQKGGSIAFGIWHAARTGPSRNHFIAYTDADLSSHLGQLGLLVDNLNHHDNIIACGSRREPTSVVVKQGMRNHRGKLFIYLWKRLLPQLHNIIDTQCGFKMLRSEFVAPLTREMMETKFAFDMELLLKSQLLSPHRIGKVAVGWIDSDALSTTSELSPYLPMLKSIVKMYRHYVPAQPISDEFASLIEAMDETQWNTLVDTMAAVVDDTDIEAICRQELFSPLKLAREAGVPT</sequence>
<gene>
    <name evidence="1" type="ORF">SAMN04488540_107101</name>
</gene>